<dbReference type="Pfam" id="PF04851">
    <property type="entry name" value="ResIII"/>
    <property type="match status" value="1"/>
</dbReference>
<protein>
    <recommendedName>
        <fullName evidence="4">Helicase ATP-binding domain-containing protein</fullName>
    </recommendedName>
</protein>
<reference evidence="5 6" key="1">
    <citation type="submission" date="2024-02" db="EMBL/GenBank/DDBJ databases">
        <title>Chromosome-scale genome assembly of the rough periwinkle Littorina saxatilis.</title>
        <authorList>
            <person name="De Jode A."/>
            <person name="Faria R."/>
            <person name="Formenti G."/>
            <person name="Sims Y."/>
            <person name="Smith T.P."/>
            <person name="Tracey A."/>
            <person name="Wood J.M.D."/>
            <person name="Zagrodzka Z.B."/>
            <person name="Johannesson K."/>
            <person name="Butlin R.K."/>
            <person name="Leder E.H."/>
        </authorList>
    </citation>
    <scope>NUCLEOTIDE SEQUENCE [LARGE SCALE GENOMIC DNA]</scope>
    <source>
        <strain evidence="5">Snail1</strain>
        <tissue evidence="5">Muscle</tissue>
    </source>
</reference>
<organism evidence="5 6">
    <name type="scientific">Littorina saxatilis</name>
    <dbReference type="NCBI Taxonomy" id="31220"/>
    <lineage>
        <taxon>Eukaryota</taxon>
        <taxon>Metazoa</taxon>
        <taxon>Spiralia</taxon>
        <taxon>Lophotrochozoa</taxon>
        <taxon>Mollusca</taxon>
        <taxon>Gastropoda</taxon>
        <taxon>Caenogastropoda</taxon>
        <taxon>Littorinimorpha</taxon>
        <taxon>Littorinoidea</taxon>
        <taxon>Littorinidae</taxon>
        <taxon>Littorina</taxon>
    </lineage>
</organism>
<keyword evidence="6" id="KW-1185">Reference proteome</keyword>
<name>A0AAN9B7Q2_9CAEN</name>
<proteinExistence type="predicted"/>
<dbReference type="Pfam" id="PF06733">
    <property type="entry name" value="DEAD_2"/>
    <property type="match status" value="1"/>
</dbReference>
<dbReference type="InterPro" id="IPR045028">
    <property type="entry name" value="DinG/Rad3-like"/>
</dbReference>
<dbReference type="GO" id="GO:0016818">
    <property type="term" value="F:hydrolase activity, acting on acid anhydrides, in phosphorus-containing anhydrides"/>
    <property type="evidence" value="ECO:0007669"/>
    <property type="project" value="InterPro"/>
</dbReference>
<dbReference type="InterPro" id="IPR006554">
    <property type="entry name" value="Helicase-like_DEXD_c2"/>
</dbReference>
<dbReference type="GO" id="GO:0003677">
    <property type="term" value="F:DNA binding"/>
    <property type="evidence" value="ECO:0007669"/>
    <property type="project" value="InterPro"/>
</dbReference>
<keyword evidence="2" id="KW-0378">Hydrolase</keyword>
<evidence type="ECO:0000313" key="5">
    <source>
        <dbReference type="EMBL" id="KAK7100778.1"/>
    </source>
</evidence>
<dbReference type="InterPro" id="IPR014013">
    <property type="entry name" value="Helic_SF1/SF2_ATP-bd_DinG/Rad3"/>
</dbReference>
<dbReference type="Gene3D" id="3.40.50.300">
    <property type="entry name" value="P-loop containing nucleotide triphosphate hydrolases"/>
    <property type="match status" value="1"/>
</dbReference>
<dbReference type="GO" id="GO:0090657">
    <property type="term" value="P:telomeric loop disassembly"/>
    <property type="evidence" value="ECO:0007669"/>
    <property type="project" value="TreeGrafter"/>
</dbReference>
<evidence type="ECO:0000313" key="6">
    <source>
        <dbReference type="Proteomes" id="UP001374579"/>
    </source>
</evidence>
<dbReference type="PANTHER" id="PTHR11472:SF34">
    <property type="entry name" value="REGULATOR OF TELOMERE ELONGATION HELICASE 1"/>
    <property type="match status" value="1"/>
</dbReference>
<dbReference type="GO" id="GO:0070182">
    <property type="term" value="F:DNA polymerase binding"/>
    <property type="evidence" value="ECO:0007669"/>
    <property type="project" value="TreeGrafter"/>
</dbReference>
<evidence type="ECO:0000259" key="4">
    <source>
        <dbReference type="PROSITE" id="PS51193"/>
    </source>
</evidence>
<evidence type="ECO:0000256" key="3">
    <source>
        <dbReference type="ARBA" id="ARBA00022840"/>
    </source>
</evidence>
<dbReference type="AlphaFoldDB" id="A0AAN9B7Q2"/>
<evidence type="ECO:0000256" key="2">
    <source>
        <dbReference type="ARBA" id="ARBA00022801"/>
    </source>
</evidence>
<dbReference type="GO" id="GO:1904430">
    <property type="term" value="P:negative regulation of t-circle formation"/>
    <property type="evidence" value="ECO:0007669"/>
    <property type="project" value="TreeGrafter"/>
</dbReference>
<feature type="domain" description="Helicase ATP-binding" evidence="4">
    <location>
        <begin position="7"/>
        <end position="218"/>
    </location>
</feature>
<dbReference type="GO" id="GO:0005524">
    <property type="term" value="F:ATP binding"/>
    <property type="evidence" value="ECO:0007669"/>
    <property type="project" value="UniProtKB-KW"/>
</dbReference>
<dbReference type="InterPro" id="IPR027417">
    <property type="entry name" value="P-loop_NTPase"/>
</dbReference>
<dbReference type="InterPro" id="IPR006935">
    <property type="entry name" value="Helicase/UvrB_N"/>
</dbReference>
<dbReference type="EMBL" id="JBAMIC010000011">
    <property type="protein sequence ID" value="KAK7100778.1"/>
    <property type="molecule type" value="Genomic_DNA"/>
</dbReference>
<comment type="caution">
    <text evidence="5">The sequence shown here is derived from an EMBL/GenBank/DDBJ whole genome shotgun (WGS) entry which is preliminary data.</text>
</comment>
<dbReference type="GO" id="GO:0005634">
    <property type="term" value="C:nucleus"/>
    <property type="evidence" value="ECO:0007669"/>
    <property type="project" value="TreeGrafter"/>
</dbReference>
<dbReference type="Proteomes" id="UP001374579">
    <property type="component" value="Unassembled WGS sequence"/>
</dbReference>
<dbReference type="GO" id="GO:0045910">
    <property type="term" value="P:negative regulation of DNA recombination"/>
    <property type="evidence" value="ECO:0007669"/>
    <property type="project" value="TreeGrafter"/>
</dbReference>
<sequence>MALLDVKGVRINFPFNPYPCQVTYMEKVLQCLQQEENGVLESPTGTGKTFCLLCSTLAWLEGRKAQAEFSRQAGAAAMLAESGKENLEQSTLAAMAASLQKSTGSTSWGSSEFAVPKIIYASRTHSQLSQAVQELKRTAYNGMKTAVIGSRDQLCINEQVKKEKNNNTKVHMCRAKVSARKCHYYNVLEDLKRNTEARQVVGSVADIEDLVSHGTKNK</sequence>
<keyword evidence="1" id="KW-0547">Nucleotide-binding</keyword>
<keyword evidence="3" id="KW-0067">ATP-binding</keyword>
<evidence type="ECO:0000256" key="1">
    <source>
        <dbReference type="ARBA" id="ARBA00022741"/>
    </source>
</evidence>
<gene>
    <name evidence="5" type="ORF">V1264_023663</name>
</gene>
<dbReference type="SMART" id="SM00488">
    <property type="entry name" value="DEXDc2"/>
    <property type="match status" value="1"/>
</dbReference>
<dbReference type="GO" id="GO:0003678">
    <property type="term" value="F:DNA helicase activity"/>
    <property type="evidence" value="ECO:0007669"/>
    <property type="project" value="InterPro"/>
</dbReference>
<dbReference type="PANTHER" id="PTHR11472">
    <property type="entry name" value="DNA REPAIR DEAD HELICASE RAD3/XP-D SUBFAMILY MEMBER"/>
    <property type="match status" value="1"/>
</dbReference>
<dbReference type="GO" id="GO:0010569">
    <property type="term" value="P:regulation of double-strand break repair via homologous recombination"/>
    <property type="evidence" value="ECO:0007669"/>
    <property type="project" value="TreeGrafter"/>
</dbReference>
<dbReference type="PROSITE" id="PS51193">
    <property type="entry name" value="HELICASE_ATP_BIND_2"/>
    <property type="match status" value="1"/>
</dbReference>
<accession>A0AAN9B7Q2</accession>
<dbReference type="SUPFAM" id="SSF52540">
    <property type="entry name" value="P-loop containing nucleoside triphosphate hydrolases"/>
    <property type="match status" value="1"/>
</dbReference>
<dbReference type="InterPro" id="IPR010614">
    <property type="entry name" value="RAD3-like_helicase_DEAD"/>
</dbReference>